<dbReference type="CDD" id="cd00038">
    <property type="entry name" value="CAP_ED"/>
    <property type="match status" value="1"/>
</dbReference>
<organism evidence="3 4">
    <name type="scientific">Odynerus spinipes</name>
    <dbReference type="NCBI Taxonomy" id="1348599"/>
    <lineage>
        <taxon>Eukaryota</taxon>
        <taxon>Metazoa</taxon>
        <taxon>Ecdysozoa</taxon>
        <taxon>Arthropoda</taxon>
        <taxon>Hexapoda</taxon>
        <taxon>Insecta</taxon>
        <taxon>Pterygota</taxon>
        <taxon>Neoptera</taxon>
        <taxon>Endopterygota</taxon>
        <taxon>Hymenoptera</taxon>
        <taxon>Apocrita</taxon>
        <taxon>Aculeata</taxon>
        <taxon>Vespoidea</taxon>
        <taxon>Vespidae</taxon>
        <taxon>Eumeninae</taxon>
        <taxon>Odynerus</taxon>
    </lineage>
</organism>
<dbReference type="InterPro" id="IPR014710">
    <property type="entry name" value="RmlC-like_jellyroll"/>
</dbReference>
<reference evidence="3" key="2">
    <citation type="journal article" date="2023" name="Commun. Biol.">
        <title>Intrasexual cuticular hydrocarbon dimorphism in a wasp sheds light on hydrocarbon biosynthesis genes in Hymenoptera.</title>
        <authorList>
            <person name="Moris V.C."/>
            <person name="Podsiadlowski L."/>
            <person name="Martin S."/>
            <person name="Oeyen J.P."/>
            <person name="Donath A."/>
            <person name="Petersen M."/>
            <person name="Wilbrandt J."/>
            <person name="Misof B."/>
            <person name="Liedtke D."/>
            <person name="Thamm M."/>
            <person name="Scheiner R."/>
            <person name="Schmitt T."/>
            <person name="Niehuis O."/>
        </authorList>
    </citation>
    <scope>NUCLEOTIDE SEQUENCE</scope>
    <source>
        <strain evidence="3">GBR_01_08_01A</strain>
    </source>
</reference>
<feature type="transmembrane region" description="Helical" evidence="1">
    <location>
        <begin position="100"/>
        <end position="124"/>
    </location>
</feature>
<dbReference type="SUPFAM" id="SSF81324">
    <property type="entry name" value="Voltage-gated potassium channels"/>
    <property type="match status" value="1"/>
</dbReference>
<feature type="transmembrane region" description="Helical" evidence="1">
    <location>
        <begin position="167"/>
        <end position="185"/>
    </location>
</feature>
<dbReference type="GO" id="GO:0098855">
    <property type="term" value="C:HCN channel complex"/>
    <property type="evidence" value="ECO:0007669"/>
    <property type="project" value="TreeGrafter"/>
</dbReference>
<evidence type="ECO:0000256" key="1">
    <source>
        <dbReference type="SAM" id="Phobius"/>
    </source>
</evidence>
<dbReference type="PANTHER" id="PTHR45689:SF14">
    <property type="entry name" value="CYCLIC NUCLEOTIDE-GATED CATION CHANNEL SUBUNIT A-LIKE PROTEIN"/>
    <property type="match status" value="1"/>
</dbReference>
<dbReference type="AlphaFoldDB" id="A0AAD9VIN9"/>
<dbReference type="PANTHER" id="PTHR45689">
    <property type="entry name" value="I[[H]] CHANNEL, ISOFORM E"/>
    <property type="match status" value="1"/>
</dbReference>
<dbReference type="InterPro" id="IPR018490">
    <property type="entry name" value="cNMP-bd_dom_sf"/>
</dbReference>
<sequence length="543" mass="64141">MDLMAYVPNETYSEGINQQPPSIVHKCEVLQKTDIERNIISGSSFIRKLWYWLFYKRVVSATNPYTKWCLKSRAAINYEIRRHFKSYPYMIHPFSKFRTYWEAIMVITSFIMLLINPIFLAFYWNEREQWYIFSNIFDGIILCDIVIWFLTGYYNHWTNMVILDPQIVAAKYIISTFIVDVLSALPYQLIDFIINKTIWYCAILNLIKIIRIHAVITYSRRLGHIYQMNRQWYKLFEMSMIIIISLHWAACLEYYIPLTVSNVCGGNRGSWIDSNVLKKRTTNFEKYLMCLNRATVSLVCSSHYLDMKTPDDILLNIGLSILGILGFIYILARIMQLIITLHSSHEKHYKLVQQLREYMRYKELPYTLQCRLLEYFYYYDKKSFDRYQRIINQVSSYLREEVIMHTFMKFINSVPLCQHMPESVLTQVTHLLSSEIFLVNDVIVKAGEEGDGLYFIATGTVAVYTNLGKEVCHLGDGAHFGDIALFMENMQHTATIIAIETCEIYILYRMNFQIIMESYPDLFNNLYNTVLKASEKSRNHKSQ</sequence>
<feature type="transmembrane region" description="Helical" evidence="1">
    <location>
        <begin position="313"/>
        <end position="332"/>
    </location>
</feature>
<keyword evidence="1" id="KW-0812">Transmembrane</keyword>
<evidence type="ECO:0000313" key="4">
    <source>
        <dbReference type="Proteomes" id="UP001258017"/>
    </source>
</evidence>
<dbReference type="SMART" id="SM00100">
    <property type="entry name" value="cNMP"/>
    <property type="match status" value="1"/>
</dbReference>
<dbReference type="GO" id="GO:0035725">
    <property type="term" value="P:sodium ion transmembrane transport"/>
    <property type="evidence" value="ECO:0007669"/>
    <property type="project" value="TreeGrafter"/>
</dbReference>
<accession>A0AAD9VIN9</accession>
<dbReference type="InterPro" id="IPR051413">
    <property type="entry name" value="K/Na_HCN_channel"/>
</dbReference>
<dbReference type="InterPro" id="IPR000595">
    <property type="entry name" value="cNMP-bd_dom"/>
</dbReference>
<evidence type="ECO:0000313" key="3">
    <source>
        <dbReference type="EMBL" id="KAK2575102.1"/>
    </source>
</evidence>
<proteinExistence type="predicted"/>
<feature type="transmembrane region" description="Helical" evidence="1">
    <location>
        <begin position="130"/>
        <end position="155"/>
    </location>
</feature>
<dbReference type="Gene3D" id="2.60.120.10">
    <property type="entry name" value="Jelly Rolls"/>
    <property type="match status" value="1"/>
</dbReference>
<dbReference type="Pfam" id="PF00027">
    <property type="entry name" value="cNMP_binding"/>
    <property type="match status" value="1"/>
</dbReference>
<gene>
    <name evidence="3" type="ORF">KPH14_008828</name>
</gene>
<dbReference type="PROSITE" id="PS50042">
    <property type="entry name" value="CNMP_BINDING_3"/>
    <property type="match status" value="1"/>
</dbReference>
<keyword evidence="1" id="KW-1133">Transmembrane helix</keyword>
<protein>
    <recommendedName>
        <fullName evidence="2">Cyclic nucleotide-binding domain-containing protein</fullName>
    </recommendedName>
</protein>
<dbReference type="SUPFAM" id="SSF51206">
    <property type="entry name" value="cAMP-binding domain-like"/>
    <property type="match status" value="1"/>
</dbReference>
<dbReference type="InterPro" id="IPR018488">
    <property type="entry name" value="cNMP-bd_CS"/>
</dbReference>
<name>A0AAD9VIN9_9HYME</name>
<dbReference type="Gene3D" id="1.10.287.70">
    <property type="match status" value="1"/>
</dbReference>
<comment type="caution">
    <text evidence="3">The sequence shown here is derived from an EMBL/GenBank/DDBJ whole genome shotgun (WGS) entry which is preliminary data.</text>
</comment>
<dbReference type="GO" id="GO:0005249">
    <property type="term" value="F:voltage-gated potassium channel activity"/>
    <property type="evidence" value="ECO:0007669"/>
    <property type="project" value="TreeGrafter"/>
</dbReference>
<keyword evidence="1" id="KW-0472">Membrane</keyword>
<feature type="transmembrane region" description="Helical" evidence="1">
    <location>
        <begin position="235"/>
        <end position="256"/>
    </location>
</feature>
<keyword evidence="4" id="KW-1185">Reference proteome</keyword>
<dbReference type="Proteomes" id="UP001258017">
    <property type="component" value="Unassembled WGS sequence"/>
</dbReference>
<dbReference type="Gene3D" id="1.10.287.630">
    <property type="entry name" value="Helix hairpin bin"/>
    <property type="match status" value="1"/>
</dbReference>
<reference evidence="3" key="1">
    <citation type="submission" date="2021-08" db="EMBL/GenBank/DDBJ databases">
        <authorList>
            <person name="Misof B."/>
            <person name="Oliver O."/>
            <person name="Podsiadlowski L."/>
            <person name="Donath A."/>
            <person name="Peters R."/>
            <person name="Mayer C."/>
            <person name="Rust J."/>
            <person name="Gunkel S."/>
            <person name="Lesny P."/>
            <person name="Martin S."/>
            <person name="Oeyen J.P."/>
            <person name="Petersen M."/>
            <person name="Panagiotis P."/>
            <person name="Wilbrandt J."/>
            <person name="Tanja T."/>
        </authorList>
    </citation>
    <scope>NUCLEOTIDE SEQUENCE</scope>
    <source>
        <strain evidence="3">GBR_01_08_01A</strain>
        <tissue evidence="3">Thorax + abdomen</tissue>
    </source>
</reference>
<evidence type="ECO:0000259" key="2">
    <source>
        <dbReference type="PROSITE" id="PS50042"/>
    </source>
</evidence>
<dbReference type="GO" id="GO:0003254">
    <property type="term" value="P:regulation of membrane depolarization"/>
    <property type="evidence" value="ECO:0007669"/>
    <property type="project" value="TreeGrafter"/>
</dbReference>
<dbReference type="PROSITE" id="PS00888">
    <property type="entry name" value="CNMP_BINDING_1"/>
    <property type="match status" value="1"/>
</dbReference>
<feature type="domain" description="Cyclic nucleotide-binding" evidence="2">
    <location>
        <begin position="416"/>
        <end position="533"/>
    </location>
</feature>
<dbReference type="EMBL" id="JAIFRP010004521">
    <property type="protein sequence ID" value="KAK2575102.1"/>
    <property type="molecule type" value="Genomic_DNA"/>
</dbReference>
<feature type="transmembrane region" description="Helical" evidence="1">
    <location>
        <begin position="197"/>
        <end position="214"/>
    </location>
</feature>